<evidence type="ECO:0000313" key="2">
    <source>
        <dbReference type="Proteomes" id="UP000037696"/>
    </source>
</evidence>
<organism evidence="1 2">
    <name type="scientific">Penicillium nordicum</name>
    <dbReference type="NCBI Taxonomy" id="229535"/>
    <lineage>
        <taxon>Eukaryota</taxon>
        <taxon>Fungi</taxon>
        <taxon>Dikarya</taxon>
        <taxon>Ascomycota</taxon>
        <taxon>Pezizomycotina</taxon>
        <taxon>Eurotiomycetes</taxon>
        <taxon>Eurotiomycetidae</taxon>
        <taxon>Eurotiales</taxon>
        <taxon>Aspergillaceae</taxon>
        <taxon>Penicillium</taxon>
    </lineage>
</organism>
<dbReference type="OrthoDB" id="2906425at2759"/>
<proteinExistence type="predicted"/>
<dbReference type="Proteomes" id="UP000037696">
    <property type="component" value="Unassembled WGS sequence"/>
</dbReference>
<sequence length="66" mass="7558">MAPLVTYHTTLRLIESARLTPTEHPIWSFSGQSQQALNELKIDWKRLVTKLARRDSVSSHESLTNP</sequence>
<reference evidence="1 2" key="1">
    <citation type="submission" date="2015-08" db="EMBL/GenBank/DDBJ databases">
        <title>Genome sequencing of Penicillium nordicum.</title>
        <authorList>
            <person name="Nguyen H.D."/>
            <person name="Seifert K.A."/>
        </authorList>
    </citation>
    <scope>NUCLEOTIDE SEQUENCE [LARGE SCALE GENOMIC DNA]</scope>
    <source>
        <strain evidence="1 2">DAOMC 185683</strain>
    </source>
</reference>
<dbReference type="EMBL" id="LHQQ01000001">
    <property type="protein sequence ID" value="KOS48990.1"/>
    <property type="molecule type" value="Genomic_DNA"/>
</dbReference>
<gene>
    <name evidence="1" type="ORF">ACN38_g173</name>
</gene>
<evidence type="ECO:0000313" key="1">
    <source>
        <dbReference type="EMBL" id="KOS48990.1"/>
    </source>
</evidence>
<name>A0A0M8PJJ9_9EURO</name>
<keyword evidence="2" id="KW-1185">Reference proteome</keyword>
<dbReference type="AlphaFoldDB" id="A0A0M8PJJ9"/>
<accession>A0A0M8PJJ9</accession>
<comment type="caution">
    <text evidence="1">The sequence shown here is derived from an EMBL/GenBank/DDBJ whole genome shotgun (WGS) entry which is preliminary data.</text>
</comment>
<protein>
    <submittedName>
        <fullName evidence="1">Uncharacterized protein</fullName>
    </submittedName>
</protein>
<dbReference type="STRING" id="229535.A0A0M8PJJ9"/>